<dbReference type="EMBL" id="FNDU01000001">
    <property type="protein sequence ID" value="SDH39429.1"/>
    <property type="molecule type" value="Genomic_DNA"/>
</dbReference>
<sequence length="74" mass="8204">MDLTIFLIGAGLFGGGFFLLLFLLLKKKSLVVPFILMGIGVIVCFIGLLLSSPLTEETQLTLHKLMMEKQSLYQ</sequence>
<feature type="transmembrane region" description="Helical" evidence="1">
    <location>
        <begin position="6"/>
        <end position="25"/>
    </location>
</feature>
<protein>
    <submittedName>
        <fullName evidence="2">Uncharacterized protein</fullName>
    </submittedName>
</protein>
<dbReference type="Proteomes" id="UP000199017">
    <property type="component" value="Unassembled WGS sequence"/>
</dbReference>
<gene>
    <name evidence="2" type="ORF">SAMN05216352_101165</name>
</gene>
<evidence type="ECO:0000313" key="2">
    <source>
        <dbReference type="EMBL" id="SDH39429.1"/>
    </source>
</evidence>
<evidence type="ECO:0000256" key="1">
    <source>
        <dbReference type="SAM" id="Phobius"/>
    </source>
</evidence>
<keyword evidence="1" id="KW-0472">Membrane</keyword>
<accession>A0A1G8C278</accession>
<reference evidence="2 3" key="1">
    <citation type="submission" date="2016-10" db="EMBL/GenBank/DDBJ databases">
        <authorList>
            <person name="de Groot N.N."/>
        </authorList>
    </citation>
    <scope>NUCLEOTIDE SEQUENCE [LARGE SCALE GENOMIC DNA]</scope>
    <source>
        <strain evidence="3">P4B,CCM 7963,CECT 7998,DSM 25260,IBRC-M 10614,KCTC 13821</strain>
    </source>
</reference>
<dbReference type="STRING" id="930129.SAMN05216352_101165"/>
<organism evidence="2 3">
    <name type="scientific">Alteribacillus bidgolensis</name>
    <dbReference type="NCBI Taxonomy" id="930129"/>
    <lineage>
        <taxon>Bacteria</taxon>
        <taxon>Bacillati</taxon>
        <taxon>Bacillota</taxon>
        <taxon>Bacilli</taxon>
        <taxon>Bacillales</taxon>
        <taxon>Bacillaceae</taxon>
        <taxon>Alteribacillus</taxon>
    </lineage>
</organism>
<name>A0A1G8C278_9BACI</name>
<dbReference type="OrthoDB" id="2974161at2"/>
<feature type="transmembrane region" description="Helical" evidence="1">
    <location>
        <begin position="30"/>
        <end position="50"/>
    </location>
</feature>
<keyword evidence="3" id="KW-1185">Reference proteome</keyword>
<dbReference type="AlphaFoldDB" id="A0A1G8C278"/>
<dbReference type="RefSeq" id="WP_091579569.1">
    <property type="nucleotide sequence ID" value="NZ_FNDU01000001.1"/>
</dbReference>
<proteinExistence type="predicted"/>
<keyword evidence="1" id="KW-1133">Transmembrane helix</keyword>
<evidence type="ECO:0000313" key="3">
    <source>
        <dbReference type="Proteomes" id="UP000199017"/>
    </source>
</evidence>
<keyword evidence="1" id="KW-0812">Transmembrane</keyword>